<organism evidence="2 3">
    <name type="scientific">Phyllostomus discolor</name>
    <name type="common">pale spear-nosed bat</name>
    <dbReference type="NCBI Taxonomy" id="89673"/>
    <lineage>
        <taxon>Eukaryota</taxon>
        <taxon>Metazoa</taxon>
        <taxon>Chordata</taxon>
        <taxon>Craniata</taxon>
        <taxon>Vertebrata</taxon>
        <taxon>Euteleostomi</taxon>
        <taxon>Mammalia</taxon>
        <taxon>Eutheria</taxon>
        <taxon>Laurasiatheria</taxon>
        <taxon>Chiroptera</taxon>
        <taxon>Yangochiroptera</taxon>
        <taxon>Phyllostomidae</taxon>
        <taxon>Phyllostominae</taxon>
        <taxon>Phyllostomus</taxon>
    </lineage>
</organism>
<dbReference type="EMBL" id="JABVXQ010000001">
    <property type="protein sequence ID" value="KAF6130816.1"/>
    <property type="molecule type" value="Genomic_DNA"/>
</dbReference>
<dbReference type="Proteomes" id="UP000664940">
    <property type="component" value="Unassembled WGS sequence"/>
</dbReference>
<keyword evidence="1" id="KW-0812">Transmembrane</keyword>
<evidence type="ECO:0000313" key="2">
    <source>
        <dbReference type="EMBL" id="KAF6130816.1"/>
    </source>
</evidence>
<proteinExistence type="predicted"/>
<comment type="caution">
    <text evidence="2">The sequence shown here is derived from an EMBL/GenBank/DDBJ whole genome shotgun (WGS) entry which is preliminary data.</text>
</comment>
<reference evidence="2 3" key="1">
    <citation type="journal article" date="2020" name="Nature">
        <title>Six reference-quality genomes reveal evolution of bat adaptations.</title>
        <authorList>
            <person name="Jebb D."/>
            <person name="Huang Z."/>
            <person name="Pippel M."/>
            <person name="Hughes G.M."/>
            <person name="Lavrichenko K."/>
            <person name="Devanna P."/>
            <person name="Winkler S."/>
            <person name="Jermiin L.S."/>
            <person name="Skirmuntt E.C."/>
            <person name="Katzourakis A."/>
            <person name="Burkitt-Gray L."/>
            <person name="Ray D.A."/>
            <person name="Sullivan K.A.M."/>
            <person name="Roscito J.G."/>
            <person name="Kirilenko B.M."/>
            <person name="Davalos L.M."/>
            <person name="Corthals A.P."/>
            <person name="Power M.L."/>
            <person name="Jones G."/>
            <person name="Ransome R.D."/>
            <person name="Dechmann D.K.N."/>
            <person name="Locatelli A.G."/>
            <person name="Puechmaille S.J."/>
            <person name="Fedrigo O."/>
            <person name="Jarvis E.D."/>
            <person name="Hiller M."/>
            <person name="Vernes S.C."/>
            <person name="Myers E.W."/>
            <person name="Teeling E.C."/>
        </authorList>
    </citation>
    <scope>NUCLEOTIDE SEQUENCE [LARGE SCALE GENOMIC DNA]</scope>
    <source>
        <strain evidence="2">Bat1K_MPI-CBG_1</strain>
    </source>
</reference>
<name>A0A834BN75_9CHIR</name>
<evidence type="ECO:0000313" key="3">
    <source>
        <dbReference type="Proteomes" id="UP000664940"/>
    </source>
</evidence>
<keyword evidence="1" id="KW-1133">Transmembrane helix</keyword>
<evidence type="ECO:0000256" key="1">
    <source>
        <dbReference type="SAM" id="Phobius"/>
    </source>
</evidence>
<gene>
    <name evidence="2" type="ORF">HJG60_007794</name>
</gene>
<dbReference type="AlphaFoldDB" id="A0A834BN75"/>
<keyword evidence="1" id="KW-0472">Membrane</keyword>
<accession>A0A834BN75</accession>
<protein>
    <submittedName>
        <fullName evidence="2">Uncharacterized protein</fullName>
    </submittedName>
</protein>
<feature type="transmembrane region" description="Helical" evidence="1">
    <location>
        <begin position="64"/>
        <end position="83"/>
    </location>
</feature>
<sequence>MSLECAQGTKPICCLSPPNHTMRCLLLLPSLYNKETEAQRNKTALPEVYKIKSGVEFVFRKRHLNVVAVFLTSGILLGISWSLRCSLSPVPGCSDHLQLPGVGSAKGPEQQTQKFIRVSL</sequence>